<protein>
    <recommendedName>
        <fullName evidence="3">SUEL-type lectin domain-containing protein</fullName>
    </recommendedName>
</protein>
<reference evidence="1" key="1">
    <citation type="submission" date="2021-02" db="EMBL/GenBank/DDBJ databases">
        <authorList>
            <person name="Nowell W R."/>
        </authorList>
    </citation>
    <scope>NUCLEOTIDE SEQUENCE</scope>
</reference>
<dbReference type="EMBL" id="CAJNOG010000102">
    <property type="protein sequence ID" value="CAF0944294.1"/>
    <property type="molecule type" value="Genomic_DNA"/>
</dbReference>
<comment type="caution">
    <text evidence="1">The sequence shown here is derived from an EMBL/GenBank/DDBJ whole genome shotgun (WGS) entry which is preliminary data.</text>
</comment>
<sequence length="108" mass="12465">MTSEFFSKTYDKFWCATEEGRHQLSCPDETALLTDVSIRKVYRRTQMCEPDIHSDYLIHCQGTIDGSSCEGNKTCIIEVSSRNYVKCGDKNYAPTYFFVKYTCTQSKI</sequence>
<name>A0A814CT03_9BILA</name>
<dbReference type="AlphaFoldDB" id="A0A814CT03"/>
<evidence type="ECO:0008006" key="3">
    <source>
        <dbReference type="Google" id="ProtNLM"/>
    </source>
</evidence>
<evidence type="ECO:0000313" key="2">
    <source>
        <dbReference type="Proteomes" id="UP000663845"/>
    </source>
</evidence>
<dbReference type="Proteomes" id="UP000663845">
    <property type="component" value="Unassembled WGS sequence"/>
</dbReference>
<proteinExistence type="predicted"/>
<accession>A0A814CT03</accession>
<gene>
    <name evidence="1" type="ORF">JYZ213_LOCUS12917</name>
</gene>
<evidence type="ECO:0000313" key="1">
    <source>
        <dbReference type="EMBL" id="CAF0944294.1"/>
    </source>
</evidence>
<organism evidence="1 2">
    <name type="scientific">Adineta steineri</name>
    <dbReference type="NCBI Taxonomy" id="433720"/>
    <lineage>
        <taxon>Eukaryota</taxon>
        <taxon>Metazoa</taxon>
        <taxon>Spiralia</taxon>
        <taxon>Gnathifera</taxon>
        <taxon>Rotifera</taxon>
        <taxon>Eurotatoria</taxon>
        <taxon>Bdelloidea</taxon>
        <taxon>Adinetida</taxon>
        <taxon>Adinetidae</taxon>
        <taxon>Adineta</taxon>
    </lineage>
</organism>